<proteinExistence type="predicted"/>
<evidence type="ECO:0000313" key="2">
    <source>
        <dbReference type="Proteomes" id="UP000595814"/>
    </source>
</evidence>
<name>A0AC61MZQ1_9FIRM</name>
<evidence type="ECO:0000313" key="1">
    <source>
        <dbReference type="EMBL" id="QQK08433.1"/>
    </source>
</evidence>
<reference evidence="1 2" key="1">
    <citation type="journal article" date="2022" name="Int. J. Syst. Evol. Microbiol.">
        <title>Miniphocaeibacter halophilus sp. nov., an ammonium-tolerant acetate-producing bacterium isolated from a biogas system.</title>
        <authorList>
            <person name="Schnurer A."/>
            <person name="Singh A."/>
            <person name="Bi S."/>
            <person name="Qiao W."/>
            <person name="Westerholm M."/>
        </authorList>
    </citation>
    <scope>NUCLEOTIDE SEQUENCE [LARGE SCALE GENOMIC DNA]</scope>
    <source>
        <strain evidence="1 2">AMB_01</strain>
    </source>
</reference>
<accession>A0AC61MZQ1</accession>
<dbReference type="EMBL" id="CP066744">
    <property type="protein sequence ID" value="QQK08433.1"/>
    <property type="molecule type" value="Genomic_DNA"/>
</dbReference>
<dbReference type="Proteomes" id="UP000595814">
    <property type="component" value="Chromosome"/>
</dbReference>
<protein>
    <submittedName>
        <fullName evidence="1">Zinc ribbon domain-containing protein</fullName>
    </submittedName>
</protein>
<keyword evidence="2" id="KW-1185">Reference proteome</keyword>
<sequence length="350" mass="41195">MHCNNCGKEIDEKDKFCSNCGKTNSIEKENSKFDLRKKIIIIAICLGIILIVLYLFQHKSYVKEVGQLSKDTEQLIISDVKYEKLKEDIEDVEKFKGPYTSKSIDKKLEPIVKKINEYREDSEDKFEIILNEINSIDISETEKNNLKVNEKIEEANEEFTHENYKRGYDILYKLKDKINTNILIAGNNEQKLEININNELNHIEDKNIDFNFENEYDYLTVIDGNSNQINTIEDGLLEYLSGMVTALNNKDFSYVEPYIIINSPAYKEQKKYVGVDIYEELLYAKIISYNEVSYDTVDIKVYEEYDIHNEKDGFHFRAIEAVYRFKLDINNKWKLYSFPEKVKVISKGHY</sequence>
<gene>
    <name evidence="1" type="ORF">JFY71_02535</name>
</gene>
<organism evidence="1 2">
    <name type="scientific">Miniphocaeibacter halophilus</name>
    <dbReference type="NCBI Taxonomy" id="2931922"/>
    <lineage>
        <taxon>Bacteria</taxon>
        <taxon>Bacillati</taxon>
        <taxon>Bacillota</taxon>
        <taxon>Tissierellia</taxon>
        <taxon>Tissierellales</taxon>
        <taxon>Peptoniphilaceae</taxon>
        <taxon>Miniphocaeibacter</taxon>
    </lineage>
</organism>